<dbReference type="InterPro" id="IPR012724">
    <property type="entry name" value="DnaJ"/>
</dbReference>
<keyword evidence="5" id="KW-0143">Chaperone</keyword>
<protein>
    <submittedName>
        <fullName evidence="10">Uncharacterized protein</fullName>
    </submittedName>
</protein>
<accession>D8M7F4</accession>
<keyword evidence="1 6" id="KW-0479">Metal-binding</keyword>
<dbReference type="InterPro" id="IPR036869">
    <property type="entry name" value="J_dom_sf"/>
</dbReference>
<gene>
    <name evidence="10" type="ORF">GSBLH_T00003792001</name>
</gene>
<feature type="region of interest" description="Disordered" evidence="7">
    <location>
        <begin position="95"/>
        <end position="117"/>
    </location>
</feature>
<keyword evidence="2" id="KW-0677">Repeat</keyword>
<feature type="zinc finger region" description="CR-type" evidence="6">
    <location>
        <begin position="154"/>
        <end position="237"/>
    </location>
</feature>
<dbReference type="Pfam" id="PF00226">
    <property type="entry name" value="DnaJ"/>
    <property type="match status" value="1"/>
</dbReference>
<dbReference type="Pfam" id="PF00684">
    <property type="entry name" value="DnaJ_CXXCXGXG"/>
    <property type="match status" value="1"/>
</dbReference>
<evidence type="ECO:0000259" key="8">
    <source>
        <dbReference type="PROSITE" id="PS50076"/>
    </source>
</evidence>
<dbReference type="CDD" id="cd06257">
    <property type="entry name" value="DnaJ"/>
    <property type="match status" value="1"/>
</dbReference>
<dbReference type="PANTHER" id="PTHR43888">
    <property type="entry name" value="DNAJ-LIKE-2, ISOFORM A-RELATED"/>
    <property type="match status" value="1"/>
</dbReference>
<evidence type="ECO:0000256" key="4">
    <source>
        <dbReference type="ARBA" id="ARBA00022833"/>
    </source>
</evidence>
<dbReference type="InterPro" id="IPR001623">
    <property type="entry name" value="DnaJ_domain"/>
</dbReference>
<dbReference type="Proteomes" id="UP000008312">
    <property type="component" value="Unassembled WGS sequence"/>
</dbReference>
<sequence>MPFSRNWRFIPVCHYCFEMMKNCLVLISIVLLSVCYAGRDFYKILGVDRKASSSEIKKAYRKLSLKNHPDKCKTEECKVAYADIQAAYDALSDENKRRTYDSKGEEGLQEREQQGNQHGFNPFDIFGFGNAGGKKRNQDMQATVPVTLEELYNGAEKLFNINREELCEHCHGTGADDPDHVHTCPACKGSGVVLQRIQLAPGFVQQVQQPCSKCGGKGKIFDKMCHVCHGRKLMTKPHQISVDIERGMKDGEQIVFEYEGNQHPDLDPGHIIVVLQQRKHRLFTRDGNDLKMNFKISLKDALLGWTNSVTHLDGHTVKFGKERVTKPGEVLKIEGEGMPVHNFPSQKGDLYITITVEMPKTITKEQRDAISTLF</sequence>
<dbReference type="RefSeq" id="XP_012898041.1">
    <property type="nucleotide sequence ID" value="XM_013042587.1"/>
</dbReference>
<dbReference type="GO" id="GO:0009408">
    <property type="term" value="P:response to heat"/>
    <property type="evidence" value="ECO:0007669"/>
    <property type="project" value="InterPro"/>
</dbReference>
<dbReference type="GeneID" id="24920854"/>
<dbReference type="SUPFAM" id="SSF46565">
    <property type="entry name" value="Chaperone J-domain"/>
    <property type="match status" value="1"/>
</dbReference>
<evidence type="ECO:0000256" key="2">
    <source>
        <dbReference type="ARBA" id="ARBA00022737"/>
    </source>
</evidence>
<evidence type="ECO:0000313" key="11">
    <source>
        <dbReference type="Proteomes" id="UP000008312"/>
    </source>
</evidence>
<dbReference type="HAMAP" id="MF_01152">
    <property type="entry name" value="DnaJ"/>
    <property type="match status" value="1"/>
</dbReference>
<dbReference type="GO" id="GO:0030544">
    <property type="term" value="F:Hsp70 protein binding"/>
    <property type="evidence" value="ECO:0007669"/>
    <property type="project" value="InterPro"/>
</dbReference>
<dbReference type="GO" id="GO:0051082">
    <property type="term" value="F:unfolded protein binding"/>
    <property type="evidence" value="ECO:0007669"/>
    <property type="project" value="InterPro"/>
</dbReference>
<dbReference type="FunCoup" id="D8M7F4">
    <property type="interactions" value="11"/>
</dbReference>
<dbReference type="SMART" id="SM00271">
    <property type="entry name" value="DnaJ"/>
    <property type="match status" value="1"/>
</dbReference>
<dbReference type="FunFam" id="2.60.260.20:FF:000013">
    <property type="entry name" value="DnaJ subfamily B member 11"/>
    <property type="match status" value="1"/>
</dbReference>
<feature type="domain" description="CR-type" evidence="9">
    <location>
        <begin position="154"/>
        <end position="237"/>
    </location>
</feature>
<dbReference type="GO" id="GO:0008270">
    <property type="term" value="F:zinc ion binding"/>
    <property type="evidence" value="ECO:0007669"/>
    <property type="project" value="UniProtKB-KW"/>
</dbReference>
<feature type="compositionally biased region" description="Basic and acidic residues" evidence="7">
    <location>
        <begin position="95"/>
        <end position="113"/>
    </location>
</feature>
<evidence type="ECO:0000256" key="3">
    <source>
        <dbReference type="ARBA" id="ARBA00022771"/>
    </source>
</evidence>
<dbReference type="SUPFAM" id="SSF49493">
    <property type="entry name" value="HSP40/DnaJ peptide-binding domain"/>
    <property type="match status" value="2"/>
</dbReference>
<dbReference type="PRINTS" id="PR00625">
    <property type="entry name" value="JDOMAIN"/>
</dbReference>
<dbReference type="Gene3D" id="2.10.230.10">
    <property type="entry name" value="Heat shock protein DnaJ, cysteine-rich domain"/>
    <property type="match status" value="1"/>
</dbReference>
<keyword evidence="11" id="KW-1185">Reference proteome</keyword>
<dbReference type="InterPro" id="IPR001305">
    <property type="entry name" value="HSP_DnaJ_Cys-rich_dom"/>
</dbReference>
<dbReference type="OMA" id="KWHEDGD"/>
<dbReference type="Gene3D" id="2.60.260.20">
    <property type="entry name" value="Urease metallochaperone UreE, N-terminal domain"/>
    <property type="match status" value="2"/>
</dbReference>
<dbReference type="AlphaFoldDB" id="D8M7F4"/>
<dbReference type="GO" id="GO:0006457">
    <property type="term" value="P:protein folding"/>
    <property type="evidence" value="ECO:0007669"/>
    <property type="project" value="InterPro"/>
</dbReference>
<dbReference type="PROSITE" id="PS00636">
    <property type="entry name" value="DNAJ_1"/>
    <property type="match status" value="1"/>
</dbReference>
<dbReference type="OrthoDB" id="550424at2759"/>
<dbReference type="InterPro" id="IPR018253">
    <property type="entry name" value="DnaJ_domain_CS"/>
</dbReference>
<dbReference type="FunFam" id="2.10.230.10:FF:000002">
    <property type="entry name" value="Molecular chaperone DnaJ"/>
    <property type="match status" value="1"/>
</dbReference>
<dbReference type="InterPro" id="IPR002939">
    <property type="entry name" value="DnaJ_C"/>
</dbReference>
<dbReference type="CDD" id="cd10747">
    <property type="entry name" value="DnaJ_C"/>
    <property type="match status" value="1"/>
</dbReference>
<evidence type="ECO:0000256" key="6">
    <source>
        <dbReference type="PROSITE-ProRule" id="PRU00546"/>
    </source>
</evidence>
<organism evidence="10">
    <name type="scientific">Blastocystis hominis</name>
    <dbReference type="NCBI Taxonomy" id="12968"/>
    <lineage>
        <taxon>Eukaryota</taxon>
        <taxon>Sar</taxon>
        <taxon>Stramenopiles</taxon>
        <taxon>Bigyra</taxon>
        <taxon>Opalozoa</taxon>
        <taxon>Opalinata</taxon>
        <taxon>Blastocystidae</taxon>
        <taxon>Blastocystis</taxon>
    </lineage>
</organism>
<dbReference type="SUPFAM" id="SSF57938">
    <property type="entry name" value="DnaJ/Hsp40 cysteine-rich domain"/>
    <property type="match status" value="1"/>
</dbReference>
<dbReference type="InterPro" id="IPR008971">
    <property type="entry name" value="HSP40/DnaJ_pept-bd"/>
</dbReference>
<dbReference type="PROSITE" id="PS50076">
    <property type="entry name" value="DNAJ_2"/>
    <property type="match status" value="1"/>
</dbReference>
<dbReference type="InterPro" id="IPR044713">
    <property type="entry name" value="DNJA1/2-like"/>
</dbReference>
<reference evidence="10" key="1">
    <citation type="submission" date="2010-02" db="EMBL/GenBank/DDBJ databases">
        <title>Sequencing and annotation of the Blastocystis hominis genome.</title>
        <authorList>
            <person name="Wincker P."/>
        </authorList>
    </citation>
    <scope>NUCLEOTIDE SEQUENCE</scope>
    <source>
        <strain evidence="10">Singapore isolate B</strain>
    </source>
</reference>
<evidence type="ECO:0000256" key="7">
    <source>
        <dbReference type="SAM" id="MobiDB-lite"/>
    </source>
</evidence>
<name>D8M7F4_BLAHO</name>
<evidence type="ECO:0000259" key="9">
    <source>
        <dbReference type="PROSITE" id="PS51188"/>
    </source>
</evidence>
<dbReference type="CDD" id="cd10719">
    <property type="entry name" value="DnaJ_zf"/>
    <property type="match status" value="1"/>
</dbReference>
<proteinExistence type="inferred from homology"/>
<feature type="domain" description="J" evidence="8">
    <location>
        <begin position="40"/>
        <end position="104"/>
    </location>
</feature>
<dbReference type="PROSITE" id="PS51188">
    <property type="entry name" value="ZF_CR"/>
    <property type="match status" value="1"/>
</dbReference>
<dbReference type="EMBL" id="FN668672">
    <property type="protein sequence ID" value="CBK23993.2"/>
    <property type="molecule type" value="Genomic_DNA"/>
</dbReference>
<evidence type="ECO:0000256" key="5">
    <source>
        <dbReference type="ARBA" id="ARBA00023186"/>
    </source>
</evidence>
<dbReference type="Pfam" id="PF01556">
    <property type="entry name" value="DnaJ_C"/>
    <property type="match status" value="1"/>
</dbReference>
<evidence type="ECO:0000313" key="10">
    <source>
        <dbReference type="EMBL" id="CBK23993.2"/>
    </source>
</evidence>
<dbReference type="InParanoid" id="D8M7F4"/>
<dbReference type="GO" id="GO:0005524">
    <property type="term" value="F:ATP binding"/>
    <property type="evidence" value="ECO:0007669"/>
    <property type="project" value="InterPro"/>
</dbReference>
<dbReference type="Gene3D" id="1.10.287.110">
    <property type="entry name" value="DnaJ domain"/>
    <property type="match status" value="1"/>
</dbReference>
<keyword evidence="4 6" id="KW-0862">Zinc</keyword>
<dbReference type="InterPro" id="IPR036410">
    <property type="entry name" value="HSP_DnaJ_Cys-rich_dom_sf"/>
</dbReference>
<keyword evidence="3 6" id="KW-0863">Zinc-finger</keyword>
<evidence type="ECO:0000256" key="1">
    <source>
        <dbReference type="ARBA" id="ARBA00022723"/>
    </source>
</evidence>